<keyword evidence="1" id="KW-0678">Repressor</keyword>
<dbReference type="PRINTS" id="PR00037">
    <property type="entry name" value="HTHLACR"/>
</dbReference>
<proteinExistence type="predicted"/>
<organism evidence="6 7">
    <name type="scientific">Roseomonas mucosa</name>
    <dbReference type="NCBI Taxonomy" id="207340"/>
    <lineage>
        <taxon>Bacteria</taxon>
        <taxon>Pseudomonadati</taxon>
        <taxon>Pseudomonadota</taxon>
        <taxon>Alphaproteobacteria</taxon>
        <taxon>Acetobacterales</taxon>
        <taxon>Roseomonadaceae</taxon>
        <taxon>Roseomonas</taxon>
    </lineage>
</organism>
<evidence type="ECO:0000313" key="6">
    <source>
        <dbReference type="EMBL" id="SUE39568.1"/>
    </source>
</evidence>
<dbReference type="SMART" id="SM00420">
    <property type="entry name" value="HTH_DEOR"/>
    <property type="match status" value="1"/>
</dbReference>
<evidence type="ECO:0000259" key="5">
    <source>
        <dbReference type="PROSITE" id="PS51000"/>
    </source>
</evidence>
<keyword evidence="2" id="KW-0805">Transcription regulation</keyword>
<evidence type="ECO:0000256" key="2">
    <source>
        <dbReference type="ARBA" id="ARBA00023015"/>
    </source>
</evidence>
<gene>
    <name evidence="6" type="primary">glcR</name>
    <name evidence="6" type="ORF">NCTC13291_01377</name>
</gene>
<reference evidence="6 7" key="1">
    <citation type="submission" date="2018-06" db="EMBL/GenBank/DDBJ databases">
        <authorList>
            <consortium name="Pathogen Informatics"/>
            <person name="Doyle S."/>
        </authorList>
    </citation>
    <scope>NUCLEOTIDE SEQUENCE [LARGE SCALE GENOMIC DNA]</scope>
    <source>
        <strain evidence="6 7">NCTC13291</strain>
    </source>
</reference>
<dbReference type="EMBL" id="UGVN01000001">
    <property type="protein sequence ID" value="SUE39568.1"/>
    <property type="molecule type" value="Genomic_DNA"/>
</dbReference>
<dbReference type="PANTHER" id="PTHR30363:SF4">
    <property type="entry name" value="GLYCEROL-3-PHOSPHATE REGULON REPRESSOR"/>
    <property type="match status" value="1"/>
</dbReference>
<keyword evidence="3" id="KW-0238">DNA-binding</keyword>
<dbReference type="InterPro" id="IPR037171">
    <property type="entry name" value="NagB/RpiA_transferase-like"/>
</dbReference>
<evidence type="ECO:0000256" key="3">
    <source>
        <dbReference type="ARBA" id="ARBA00023125"/>
    </source>
</evidence>
<dbReference type="AlphaFoldDB" id="A0A379MY90"/>
<dbReference type="Proteomes" id="UP000254919">
    <property type="component" value="Unassembled WGS sequence"/>
</dbReference>
<dbReference type="Pfam" id="PF00455">
    <property type="entry name" value="DeoRC"/>
    <property type="match status" value="1"/>
</dbReference>
<protein>
    <submittedName>
        <fullName evidence="6">HTH-type transcriptional repressor glcR</fullName>
    </submittedName>
</protein>
<dbReference type="InterPro" id="IPR036390">
    <property type="entry name" value="WH_DNA-bd_sf"/>
</dbReference>
<keyword evidence="4" id="KW-0804">Transcription</keyword>
<name>A0A379MY90_9PROT</name>
<evidence type="ECO:0000256" key="4">
    <source>
        <dbReference type="ARBA" id="ARBA00023163"/>
    </source>
</evidence>
<dbReference type="GO" id="GO:0003677">
    <property type="term" value="F:DNA binding"/>
    <property type="evidence" value="ECO:0007669"/>
    <property type="project" value="UniProtKB-KW"/>
</dbReference>
<evidence type="ECO:0000313" key="7">
    <source>
        <dbReference type="Proteomes" id="UP000254919"/>
    </source>
</evidence>
<dbReference type="InterPro" id="IPR050313">
    <property type="entry name" value="Carb_Metab_HTH_regulators"/>
</dbReference>
<dbReference type="InterPro" id="IPR018356">
    <property type="entry name" value="Tscrpt_reg_HTH_DeoR_CS"/>
</dbReference>
<dbReference type="SUPFAM" id="SSF46785">
    <property type="entry name" value="Winged helix' DNA-binding domain"/>
    <property type="match status" value="1"/>
</dbReference>
<dbReference type="Gene3D" id="1.10.10.10">
    <property type="entry name" value="Winged helix-like DNA-binding domain superfamily/Winged helix DNA-binding domain"/>
    <property type="match status" value="1"/>
</dbReference>
<dbReference type="PROSITE" id="PS51000">
    <property type="entry name" value="HTH_DEOR_2"/>
    <property type="match status" value="1"/>
</dbReference>
<dbReference type="InterPro" id="IPR014036">
    <property type="entry name" value="DeoR-like_C"/>
</dbReference>
<dbReference type="PROSITE" id="PS00894">
    <property type="entry name" value="HTH_DEOR_1"/>
    <property type="match status" value="1"/>
</dbReference>
<accession>A0A379MY90</accession>
<feature type="domain" description="HTH deoR-type" evidence="5">
    <location>
        <begin position="16"/>
        <end position="70"/>
    </location>
</feature>
<dbReference type="SUPFAM" id="SSF100950">
    <property type="entry name" value="NagB/RpiA/CoA transferase-like"/>
    <property type="match status" value="1"/>
</dbReference>
<dbReference type="InterPro" id="IPR036388">
    <property type="entry name" value="WH-like_DNA-bd_sf"/>
</dbReference>
<dbReference type="SMART" id="SM01134">
    <property type="entry name" value="DeoRC"/>
    <property type="match status" value="1"/>
</dbReference>
<dbReference type="GO" id="GO:0003700">
    <property type="term" value="F:DNA-binding transcription factor activity"/>
    <property type="evidence" value="ECO:0007669"/>
    <property type="project" value="InterPro"/>
</dbReference>
<evidence type="ECO:0000256" key="1">
    <source>
        <dbReference type="ARBA" id="ARBA00022491"/>
    </source>
</evidence>
<sequence length="260" mass="27594">MPSRGNPLYPEAMQRRRERLDAILKAIEDGETDVDGLAARFGVSASTVRRDLQDLSSRRAIARTYGGAMLARPGIEQSLSARAGQSRAAKAAIAEAALARIADGETLILDGGSTVEALGRRLRGRRLRVITNNLPLIPILADAPGMELIVLGGTVRPISMGTTGALAEQALRHMHADRLFTSGDGLLPGEGLCEATLEQVSLKSLMMRQARAVFVLADASKLGQDTQPFRAPLPPRWVLVTDAPPAACAAFGEAEVIRAG</sequence>
<dbReference type="Pfam" id="PF08220">
    <property type="entry name" value="HTH_DeoR"/>
    <property type="match status" value="1"/>
</dbReference>
<dbReference type="Gene3D" id="3.40.50.1360">
    <property type="match status" value="1"/>
</dbReference>
<dbReference type="PANTHER" id="PTHR30363">
    <property type="entry name" value="HTH-TYPE TRANSCRIPTIONAL REGULATOR SRLR-RELATED"/>
    <property type="match status" value="1"/>
</dbReference>
<dbReference type="InterPro" id="IPR001034">
    <property type="entry name" value="DeoR_HTH"/>
</dbReference>